<reference evidence="2 3" key="1">
    <citation type="submission" date="2020-08" db="EMBL/GenBank/DDBJ databases">
        <title>Sequencing the genomes of 1000 actinobacteria strains.</title>
        <authorList>
            <person name="Klenk H.-P."/>
        </authorList>
    </citation>
    <scope>NUCLEOTIDE SEQUENCE [LARGE SCALE GENOMIC DNA]</scope>
    <source>
        <strain evidence="2 3">DSM 45823</strain>
    </source>
</reference>
<feature type="domain" description="DUF4253" evidence="1">
    <location>
        <begin position="163"/>
        <end position="270"/>
    </location>
</feature>
<dbReference type="AlphaFoldDB" id="A0A7W3RC79"/>
<name>A0A7W3RC79_9ACTN</name>
<organism evidence="2 3">
    <name type="scientific">Thermomonospora cellulosilytica</name>
    <dbReference type="NCBI Taxonomy" id="1411118"/>
    <lineage>
        <taxon>Bacteria</taxon>
        <taxon>Bacillati</taxon>
        <taxon>Actinomycetota</taxon>
        <taxon>Actinomycetes</taxon>
        <taxon>Streptosporangiales</taxon>
        <taxon>Thermomonosporaceae</taxon>
        <taxon>Thermomonospora</taxon>
    </lineage>
</organism>
<accession>A0A7W3RC79</accession>
<dbReference type="Pfam" id="PF14062">
    <property type="entry name" value="DUF4253"/>
    <property type="match status" value="1"/>
</dbReference>
<proteinExistence type="predicted"/>
<dbReference type="RefSeq" id="WP_182708101.1">
    <property type="nucleotide sequence ID" value="NZ_JACJII010000001.1"/>
</dbReference>
<keyword evidence="3" id="KW-1185">Reference proteome</keyword>
<evidence type="ECO:0000313" key="3">
    <source>
        <dbReference type="Proteomes" id="UP000539313"/>
    </source>
</evidence>
<sequence>MAELLDGPFGVLPPGLPPGRLIVPDEGDWPGGPVMWVSDEPVPDAAALWTRLHESHPETGFYPLLLKTLRDESDRPWHSGELFPPASVGAIDVLEAGGVLQRFWEWVSEELPEDAGEGVQVDGNGVPRGPWPGLAPAGPPGGDPDKTAREHVLACHVGDSVLLGLVPAGRGADALTRMGWSGPCNHTDHTQEISAVVRSWEDRFGARVTSVGFATLDLSVAAPPATLDQAIEIAVEHHAFCPDNVRQGCGDLTRYAESLVDAEHWSFWWD</sequence>
<evidence type="ECO:0000259" key="1">
    <source>
        <dbReference type="Pfam" id="PF14062"/>
    </source>
</evidence>
<protein>
    <recommendedName>
        <fullName evidence="1">DUF4253 domain-containing protein</fullName>
    </recommendedName>
</protein>
<dbReference type="Proteomes" id="UP000539313">
    <property type="component" value="Unassembled WGS sequence"/>
</dbReference>
<dbReference type="EMBL" id="JACJII010000001">
    <property type="protein sequence ID" value="MBA9007574.1"/>
    <property type="molecule type" value="Genomic_DNA"/>
</dbReference>
<dbReference type="InterPro" id="IPR025349">
    <property type="entry name" value="DUF4253"/>
</dbReference>
<evidence type="ECO:0000313" key="2">
    <source>
        <dbReference type="EMBL" id="MBA9007574.1"/>
    </source>
</evidence>
<comment type="caution">
    <text evidence="2">The sequence shown here is derived from an EMBL/GenBank/DDBJ whole genome shotgun (WGS) entry which is preliminary data.</text>
</comment>
<gene>
    <name evidence="2" type="ORF">HNR21_006456</name>
</gene>